<sequence length="118" mass="13366">MRSRWLTDEETSNEKQPAMKITVQRSGGIAAMTRVWSVDAVSPDDKERWVPMVEACPWEEAKSQSRAANQPDRFMYSIRAGQRRATLPDRAVTGPWQELVECAKAEGSESRGRLGSRR</sequence>
<dbReference type="Proteomes" id="UP001549307">
    <property type="component" value="Unassembled WGS sequence"/>
</dbReference>
<keyword evidence="2" id="KW-1185">Reference proteome</keyword>
<gene>
    <name evidence="1" type="ORF">ABIE37_001563</name>
</gene>
<protein>
    <submittedName>
        <fullName evidence="1">Uncharacterized protein</fullName>
    </submittedName>
</protein>
<dbReference type="InterPro" id="IPR049457">
    <property type="entry name" value="Emfourin"/>
</dbReference>
<proteinExistence type="predicted"/>
<comment type="caution">
    <text evidence="1">The sequence shown here is derived from an EMBL/GenBank/DDBJ whole genome shotgun (WGS) entry which is preliminary data.</text>
</comment>
<organism evidence="1 2">
    <name type="scientific">Arthrobacter bambusae</name>
    <dbReference type="NCBI Taxonomy" id="1338426"/>
    <lineage>
        <taxon>Bacteria</taxon>
        <taxon>Bacillati</taxon>
        <taxon>Actinomycetota</taxon>
        <taxon>Actinomycetes</taxon>
        <taxon>Micrococcales</taxon>
        <taxon>Micrococcaceae</taxon>
        <taxon>Arthrobacter</taxon>
    </lineage>
</organism>
<evidence type="ECO:0000313" key="1">
    <source>
        <dbReference type="EMBL" id="MET4539789.1"/>
    </source>
</evidence>
<evidence type="ECO:0000313" key="2">
    <source>
        <dbReference type="Proteomes" id="UP001549307"/>
    </source>
</evidence>
<reference evidence="1 2" key="1">
    <citation type="submission" date="2024-06" db="EMBL/GenBank/DDBJ databases">
        <title>Sorghum-associated microbial communities from plants grown in Nebraska, USA.</title>
        <authorList>
            <person name="Schachtman D."/>
        </authorList>
    </citation>
    <scope>NUCLEOTIDE SEQUENCE [LARGE SCALE GENOMIC DNA]</scope>
    <source>
        <strain evidence="1 2">3552</strain>
    </source>
</reference>
<dbReference type="Pfam" id="PF20242">
    <property type="entry name" value="Emfourin"/>
    <property type="match status" value="1"/>
</dbReference>
<accession>A0ABV2P5D8</accession>
<name>A0ABV2P5D8_9MICC</name>
<dbReference type="EMBL" id="JBEPSN010000003">
    <property type="protein sequence ID" value="MET4539789.1"/>
    <property type="molecule type" value="Genomic_DNA"/>
</dbReference>